<dbReference type="InterPro" id="IPR036390">
    <property type="entry name" value="WH_DNA-bd_sf"/>
</dbReference>
<dbReference type="GO" id="GO:0006952">
    <property type="term" value="P:defense response"/>
    <property type="evidence" value="ECO:0007669"/>
    <property type="project" value="UniProtKB-KW"/>
</dbReference>
<dbReference type="AlphaFoldDB" id="A0A7N0UYF7"/>
<evidence type="ECO:0000256" key="1">
    <source>
        <dbReference type="ARBA" id="ARBA00022614"/>
    </source>
</evidence>
<dbReference type="Pfam" id="PF23282">
    <property type="entry name" value="WHD_ROQ1"/>
    <property type="match status" value="1"/>
</dbReference>
<keyword evidence="3" id="KW-0611">Plant defense</keyword>
<reference evidence="6" key="1">
    <citation type="submission" date="2021-01" db="UniProtKB">
        <authorList>
            <consortium name="EnsemblPlants"/>
        </authorList>
    </citation>
    <scope>IDENTIFICATION</scope>
</reference>
<dbReference type="EnsemblPlants" id="Kaladp0091s0099.1.v1.1">
    <property type="protein sequence ID" value="Kaladp0091s0099.1.v1.1"/>
    <property type="gene ID" value="Kaladp0091s0099.v1.1"/>
</dbReference>
<sequence>MAAGSSQNSEGLAYDVFLSFRGEDVRNSFIDHLRSGLKREGITAIFYDDKGLERGDEIQAKLYEAIDRSKMAIVTFSPRYAESRWCLDELVRIMERRSSHGFMVVLPVFYNVDPTHVRHQTGPYQEAFRKHMAAKIDRVNKWRQVLASAADLAGFGLQNQANGYEAKLIEHIVNDVVMKLDPRQLDIPKYMVGGESSLIHNINRWLQNGSSQVQVGIIHGPGGAGKTTTAKVVYNRNCRRFKSRSFLADVRTACRKDSEFIHLQNQLIRNITRNEDVKIDNISEGREKIKNVIGTHKILVVLDDVEDVAQFHKMFDCPDWFFAGSKILITTRDQHLLVNDITISRFATCLLDQKKSVELFSYHAFGQPYPPKENIKISMLFIEYCGGLPLALEVLASSLRSIHSEMWKSQYERLQDCLDDKVYNVLSWSFDSLHDTVKDIFLHIAFYMIGRNKEYALKILNGCGLHGEIGLEDLIGKCLVSVDKHHDTLSMHHLIQQMGHEIVRQKPPIELGRRSRILGQKDAYKVLLNIKKKSAVKGLHLDNPDPYDDDISSNEMYVGNTAKRIRTTYIRPTSSSGQHLQRPNKPIKTSAFTEMENLDLLLLENVELYGSFDDFPKGIKWLLWKGCALKEIPLDYELDELVALDMQKSCLVQVWNGLKHMSALKILNLSHSHQLVSTPDLSSAFMLEWIWCEDCINLTDVHESIGKLENLTQLNVKGCVNLVTLPESIRNLKKLTSVIVDDCRNLKNLPINIGSVLRLDGCPGLVTGSYQGESTAIYPSSCPPSLFRFNIFLTNLKQLSLVRCGISRDDVMEMLSSAPSLWSVNLSGNPIRVLGNMDSGRCLRLYELMLNNCSNLQSVSNIIEGCNLFAEHCESLKRVRYHREINVFKEKQRRDLIQGNDCPKLVEKEEHVVQVDAVIELERTSEMSEDQATSRAFICVRVNQSGKCFVLIPDNLSSMRPGCFVATKLMTRTSYIKSYRVPSFHPRGQRIRPLNANGSLQISAINEMQRRDIQGNDCWKLVEQQEHLDAVIEWTSEMSKDQASYLGFPNLNAFHYADTGCGFCGRVVKLFCSCYILFSCSFPFSYYI</sequence>
<evidence type="ECO:0000313" key="6">
    <source>
        <dbReference type="EnsemblPlants" id="Kaladp0091s0099.1.v1.1"/>
    </source>
</evidence>
<dbReference type="GO" id="GO:0043531">
    <property type="term" value="F:ADP binding"/>
    <property type="evidence" value="ECO:0007669"/>
    <property type="project" value="InterPro"/>
</dbReference>
<dbReference type="Gene3D" id="3.40.50.10140">
    <property type="entry name" value="Toll/interleukin-1 receptor homology (TIR) domain"/>
    <property type="match status" value="1"/>
</dbReference>
<protein>
    <recommendedName>
        <fullName evidence="5">TIR domain-containing protein</fullName>
    </recommendedName>
</protein>
<name>A0A7N0UYF7_KALFE</name>
<accession>A0A7N0UYF7</accession>
<dbReference type="FunFam" id="3.40.50.10140:FF:000007">
    <property type="entry name" value="Disease resistance protein (TIR-NBS-LRR class)"/>
    <property type="match status" value="1"/>
</dbReference>
<dbReference type="OMA" id="NQGYESK"/>
<dbReference type="SUPFAM" id="SSF52540">
    <property type="entry name" value="P-loop containing nucleoside triphosphate hydrolases"/>
    <property type="match status" value="1"/>
</dbReference>
<dbReference type="PROSITE" id="PS50104">
    <property type="entry name" value="TIR"/>
    <property type="match status" value="1"/>
</dbReference>
<dbReference type="SUPFAM" id="SSF52200">
    <property type="entry name" value="Toll/Interleukin receptor TIR domain"/>
    <property type="match status" value="1"/>
</dbReference>
<evidence type="ECO:0000256" key="4">
    <source>
        <dbReference type="ARBA" id="ARBA00023027"/>
    </source>
</evidence>
<evidence type="ECO:0000259" key="5">
    <source>
        <dbReference type="PROSITE" id="PS50104"/>
    </source>
</evidence>
<dbReference type="InterPro" id="IPR027417">
    <property type="entry name" value="P-loop_NTPase"/>
</dbReference>
<keyword evidence="1" id="KW-0433">Leucine-rich repeat</keyword>
<keyword evidence="4" id="KW-0520">NAD</keyword>
<evidence type="ECO:0000256" key="2">
    <source>
        <dbReference type="ARBA" id="ARBA00022737"/>
    </source>
</evidence>
<dbReference type="InterPro" id="IPR058192">
    <property type="entry name" value="WHD_ROQ1-like"/>
</dbReference>
<evidence type="ECO:0000256" key="3">
    <source>
        <dbReference type="ARBA" id="ARBA00022821"/>
    </source>
</evidence>
<dbReference type="SMART" id="SM00255">
    <property type="entry name" value="TIR"/>
    <property type="match status" value="1"/>
</dbReference>
<keyword evidence="7" id="KW-1185">Reference proteome</keyword>
<dbReference type="Proteomes" id="UP000594263">
    <property type="component" value="Unplaced"/>
</dbReference>
<proteinExistence type="predicted"/>
<keyword evidence="2" id="KW-0677">Repeat</keyword>
<dbReference type="InterPro" id="IPR035897">
    <property type="entry name" value="Toll_tir_struct_dom_sf"/>
</dbReference>
<dbReference type="Pfam" id="PF00931">
    <property type="entry name" value="NB-ARC"/>
    <property type="match status" value="1"/>
</dbReference>
<dbReference type="Gene3D" id="3.80.10.10">
    <property type="entry name" value="Ribonuclease Inhibitor"/>
    <property type="match status" value="2"/>
</dbReference>
<dbReference type="SUPFAM" id="SSF52058">
    <property type="entry name" value="L domain-like"/>
    <property type="match status" value="1"/>
</dbReference>
<dbReference type="PANTHER" id="PTHR11017">
    <property type="entry name" value="LEUCINE-RICH REPEAT-CONTAINING PROTEIN"/>
    <property type="match status" value="1"/>
</dbReference>
<dbReference type="InterPro" id="IPR032675">
    <property type="entry name" value="LRR_dom_sf"/>
</dbReference>
<dbReference type="InterPro" id="IPR044974">
    <property type="entry name" value="Disease_R_plants"/>
</dbReference>
<dbReference type="InterPro" id="IPR000157">
    <property type="entry name" value="TIR_dom"/>
</dbReference>
<feature type="domain" description="TIR" evidence="5">
    <location>
        <begin position="12"/>
        <end position="180"/>
    </location>
</feature>
<dbReference type="PRINTS" id="PR00364">
    <property type="entry name" value="DISEASERSIST"/>
</dbReference>
<organism evidence="6 7">
    <name type="scientific">Kalanchoe fedtschenkoi</name>
    <name type="common">Lavender scallops</name>
    <name type="synonym">South American air plant</name>
    <dbReference type="NCBI Taxonomy" id="63787"/>
    <lineage>
        <taxon>Eukaryota</taxon>
        <taxon>Viridiplantae</taxon>
        <taxon>Streptophyta</taxon>
        <taxon>Embryophyta</taxon>
        <taxon>Tracheophyta</taxon>
        <taxon>Spermatophyta</taxon>
        <taxon>Magnoliopsida</taxon>
        <taxon>eudicotyledons</taxon>
        <taxon>Gunneridae</taxon>
        <taxon>Pentapetalae</taxon>
        <taxon>Saxifragales</taxon>
        <taxon>Crassulaceae</taxon>
        <taxon>Kalanchoe</taxon>
    </lineage>
</organism>
<dbReference type="Gene3D" id="3.40.50.300">
    <property type="entry name" value="P-loop containing nucleotide triphosphate hydrolases"/>
    <property type="match status" value="1"/>
</dbReference>
<dbReference type="GO" id="GO:0007165">
    <property type="term" value="P:signal transduction"/>
    <property type="evidence" value="ECO:0007669"/>
    <property type="project" value="InterPro"/>
</dbReference>
<evidence type="ECO:0000313" key="7">
    <source>
        <dbReference type="Proteomes" id="UP000594263"/>
    </source>
</evidence>
<dbReference type="PANTHER" id="PTHR11017:SF271">
    <property type="entry name" value="DISEASE RESISTANCE PROTEIN (TIR-NBS-LRR CLASS) FAMILY"/>
    <property type="match status" value="1"/>
</dbReference>
<dbReference type="Pfam" id="PF01582">
    <property type="entry name" value="TIR"/>
    <property type="match status" value="1"/>
</dbReference>
<dbReference type="InterPro" id="IPR002182">
    <property type="entry name" value="NB-ARC"/>
</dbReference>
<dbReference type="Gene3D" id="1.10.8.430">
    <property type="entry name" value="Helical domain of apoptotic protease-activating factors"/>
    <property type="match status" value="1"/>
</dbReference>
<dbReference type="SUPFAM" id="SSF46785">
    <property type="entry name" value="Winged helix' DNA-binding domain"/>
    <property type="match status" value="1"/>
</dbReference>
<dbReference type="InterPro" id="IPR042197">
    <property type="entry name" value="Apaf_helical"/>
</dbReference>
<dbReference type="Gramene" id="Kaladp0091s0099.1.v1.1">
    <property type="protein sequence ID" value="Kaladp0091s0099.1.v1.1"/>
    <property type="gene ID" value="Kaladp0091s0099.v1.1"/>
</dbReference>